<name>A0AAV0QLS2_9ROSI</name>
<evidence type="ECO:0000313" key="2">
    <source>
        <dbReference type="Proteomes" id="UP001154282"/>
    </source>
</evidence>
<gene>
    <name evidence="1" type="ORF">LITE_LOCUS43725</name>
</gene>
<evidence type="ECO:0000313" key="1">
    <source>
        <dbReference type="EMBL" id="CAI0545836.1"/>
    </source>
</evidence>
<sequence>MGLRNGVVEKRWLSNDTAGTSEFPRYPLRFSCFVCRKKITN</sequence>
<dbReference type="AlphaFoldDB" id="A0AAV0QLS2"/>
<accession>A0AAV0QLS2</accession>
<keyword evidence="2" id="KW-1185">Reference proteome</keyword>
<comment type="caution">
    <text evidence="1">The sequence shown here is derived from an EMBL/GenBank/DDBJ whole genome shotgun (WGS) entry which is preliminary data.</text>
</comment>
<dbReference type="EMBL" id="CAMGYJ010000009">
    <property type="protein sequence ID" value="CAI0545836.1"/>
    <property type="molecule type" value="Genomic_DNA"/>
</dbReference>
<proteinExistence type="predicted"/>
<protein>
    <submittedName>
        <fullName evidence="1">Uncharacterized protein</fullName>
    </submittedName>
</protein>
<dbReference type="Proteomes" id="UP001154282">
    <property type="component" value="Unassembled WGS sequence"/>
</dbReference>
<organism evidence="1 2">
    <name type="scientific">Linum tenue</name>
    <dbReference type="NCBI Taxonomy" id="586396"/>
    <lineage>
        <taxon>Eukaryota</taxon>
        <taxon>Viridiplantae</taxon>
        <taxon>Streptophyta</taxon>
        <taxon>Embryophyta</taxon>
        <taxon>Tracheophyta</taxon>
        <taxon>Spermatophyta</taxon>
        <taxon>Magnoliopsida</taxon>
        <taxon>eudicotyledons</taxon>
        <taxon>Gunneridae</taxon>
        <taxon>Pentapetalae</taxon>
        <taxon>rosids</taxon>
        <taxon>fabids</taxon>
        <taxon>Malpighiales</taxon>
        <taxon>Linaceae</taxon>
        <taxon>Linum</taxon>
    </lineage>
</organism>
<reference evidence="1" key="1">
    <citation type="submission" date="2022-08" db="EMBL/GenBank/DDBJ databases">
        <authorList>
            <person name="Gutierrez-Valencia J."/>
        </authorList>
    </citation>
    <scope>NUCLEOTIDE SEQUENCE</scope>
</reference>
<feature type="non-terminal residue" evidence="1">
    <location>
        <position position="41"/>
    </location>
</feature>